<accession>A0ABV6YVH2</accession>
<gene>
    <name evidence="2" type="ORF">ACFL27_08395</name>
</gene>
<dbReference type="EC" id="2.1.1.-" evidence="2"/>
<keyword evidence="2" id="KW-0489">Methyltransferase</keyword>
<keyword evidence="2" id="KW-0808">Transferase</keyword>
<dbReference type="PANTHER" id="PTHR43464">
    <property type="entry name" value="METHYLTRANSFERASE"/>
    <property type="match status" value="1"/>
</dbReference>
<evidence type="ECO:0000313" key="3">
    <source>
        <dbReference type="Proteomes" id="UP001594351"/>
    </source>
</evidence>
<proteinExistence type="predicted"/>
<comment type="caution">
    <text evidence="2">The sequence shown here is derived from an EMBL/GenBank/DDBJ whole genome shotgun (WGS) entry which is preliminary data.</text>
</comment>
<dbReference type="Gene3D" id="3.40.50.150">
    <property type="entry name" value="Vaccinia Virus protein VP39"/>
    <property type="match status" value="1"/>
</dbReference>
<dbReference type="InterPro" id="IPR041698">
    <property type="entry name" value="Methyltransf_25"/>
</dbReference>
<keyword evidence="3" id="KW-1185">Reference proteome</keyword>
<dbReference type="SUPFAM" id="SSF53335">
    <property type="entry name" value="S-adenosyl-L-methionine-dependent methyltransferases"/>
    <property type="match status" value="1"/>
</dbReference>
<organism evidence="2 3">
    <name type="scientific">candidate division CSSED10-310 bacterium</name>
    <dbReference type="NCBI Taxonomy" id="2855610"/>
    <lineage>
        <taxon>Bacteria</taxon>
        <taxon>Bacteria division CSSED10-310</taxon>
    </lineage>
</organism>
<dbReference type="InterPro" id="IPR029063">
    <property type="entry name" value="SAM-dependent_MTases_sf"/>
</dbReference>
<dbReference type="Pfam" id="PF13649">
    <property type="entry name" value="Methyltransf_25"/>
    <property type="match status" value="1"/>
</dbReference>
<reference evidence="2 3" key="1">
    <citation type="submission" date="2024-09" db="EMBL/GenBank/DDBJ databases">
        <title>Laminarin stimulates single cell rates of sulfate reduction while oxygen inhibits transcriptomic activity in coastal marine sediment.</title>
        <authorList>
            <person name="Lindsay M."/>
            <person name="Orcutt B."/>
            <person name="Emerson D."/>
            <person name="Stepanauskas R."/>
            <person name="D'Angelo T."/>
        </authorList>
    </citation>
    <scope>NUCLEOTIDE SEQUENCE [LARGE SCALE GENOMIC DNA]</scope>
    <source>
        <strain evidence="2">SAG AM-311-K15</strain>
    </source>
</reference>
<dbReference type="GO" id="GO:0032259">
    <property type="term" value="P:methylation"/>
    <property type="evidence" value="ECO:0007669"/>
    <property type="project" value="UniProtKB-KW"/>
</dbReference>
<feature type="domain" description="Methyltransferase" evidence="1">
    <location>
        <begin position="45"/>
        <end position="139"/>
    </location>
</feature>
<dbReference type="Proteomes" id="UP001594351">
    <property type="component" value="Unassembled WGS sequence"/>
</dbReference>
<dbReference type="CDD" id="cd02440">
    <property type="entry name" value="AdoMet_MTases"/>
    <property type="match status" value="1"/>
</dbReference>
<evidence type="ECO:0000259" key="1">
    <source>
        <dbReference type="Pfam" id="PF13649"/>
    </source>
</evidence>
<dbReference type="GO" id="GO:0008168">
    <property type="term" value="F:methyltransferase activity"/>
    <property type="evidence" value="ECO:0007669"/>
    <property type="project" value="UniProtKB-KW"/>
</dbReference>
<name>A0ABV6YVH2_UNCC1</name>
<dbReference type="EMBL" id="JBHPBY010000083">
    <property type="protein sequence ID" value="MFC1850195.1"/>
    <property type="molecule type" value="Genomic_DNA"/>
</dbReference>
<sequence length="211" mass="23778">MLDPEQYWELAFRGLDPETYDFSTMRPDQNLEDYCSQYLAPGASILDLGCGGGRNSQYLAQHGFKVWGIDISHAAIELCSKRFAFSNLSGDFQQGIFNRIPFDNHSFDGLICIAALDHVTVDIARETLTEIRRVVVHEGTALITFDPPETDEDILDEAEILADGTLKFVRGNQDGMLFHRYQDDEIKLLIGEHRIISFTNSQSGGRIVICR</sequence>
<evidence type="ECO:0000313" key="2">
    <source>
        <dbReference type="EMBL" id="MFC1850195.1"/>
    </source>
</evidence>
<protein>
    <submittedName>
        <fullName evidence="2">Class I SAM-dependent methyltransferase</fullName>
        <ecNumber evidence="2">2.1.1.-</ecNumber>
    </submittedName>
</protein>